<dbReference type="PROSITE" id="PS51755">
    <property type="entry name" value="OMPR_PHOB"/>
    <property type="match status" value="1"/>
</dbReference>
<dbReference type="GO" id="GO:0005829">
    <property type="term" value="C:cytosol"/>
    <property type="evidence" value="ECO:0007669"/>
    <property type="project" value="TreeGrafter"/>
</dbReference>
<dbReference type="SUPFAM" id="SSF52172">
    <property type="entry name" value="CheY-like"/>
    <property type="match status" value="1"/>
</dbReference>
<evidence type="ECO:0000313" key="13">
    <source>
        <dbReference type="Proteomes" id="UP000197535"/>
    </source>
</evidence>
<dbReference type="PROSITE" id="PS50110">
    <property type="entry name" value="RESPONSE_REGULATORY"/>
    <property type="match status" value="1"/>
</dbReference>
<dbReference type="SMART" id="SM00862">
    <property type="entry name" value="Trans_reg_C"/>
    <property type="match status" value="1"/>
</dbReference>
<keyword evidence="6 9" id="KW-0238">DNA-binding</keyword>
<dbReference type="EMBL" id="LSTO01000001">
    <property type="protein sequence ID" value="OWW21466.1"/>
    <property type="molecule type" value="Genomic_DNA"/>
</dbReference>
<keyword evidence="4" id="KW-0902">Two-component regulatory system</keyword>
<accession>A0A254TFN9</accession>
<dbReference type="Gene3D" id="6.10.250.690">
    <property type="match status" value="1"/>
</dbReference>
<keyword evidence="7" id="KW-0804">Transcription</keyword>
<gene>
    <name evidence="12" type="ORF">AYR66_20210</name>
</gene>
<evidence type="ECO:0000256" key="8">
    <source>
        <dbReference type="PROSITE-ProRule" id="PRU00169"/>
    </source>
</evidence>
<protein>
    <submittedName>
        <fullName evidence="12">Two-component system response regulator</fullName>
    </submittedName>
</protein>
<dbReference type="Gene3D" id="1.10.10.10">
    <property type="entry name" value="Winged helix-like DNA-binding domain superfamily/Winged helix DNA-binding domain"/>
    <property type="match status" value="1"/>
</dbReference>
<evidence type="ECO:0000256" key="3">
    <source>
        <dbReference type="ARBA" id="ARBA00022553"/>
    </source>
</evidence>
<dbReference type="CDD" id="cd00383">
    <property type="entry name" value="trans_reg_C"/>
    <property type="match status" value="1"/>
</dbReference>
<dbReference type="InterPro" id="IPR036388">
    <property type="entry name" value="WH-like_DNA-bd_sf"/>
</dbReference>
<feature type="DNA-binding region" description="OmpR/PhoB-type" evidence="9">
    <location>
        <begin position="134"/>
        <end position="234"/>
    </location>
</feature>
<dbReference type="SMART" id="SM00448">
    <property type="entry name" value="REC"/>
    <property type="match status" value="1"/>
</dbReference>
<dbReference type="GO" id="GO:0006355">
    <property type="term" value="P:regulation of DNA-templated transcription"/>
    <property type="evidence" value="ECO:0007669"/>
    <property type="project" value="InterPro"/>
</dbReference>
<dbReference type="Pfam" id="PF00072">
    <property type="entry name" value="Response_reg"/>
    <property type="match status" value="1"/>
</dbReference>
<dbReference type="InterPro" id="IPR016032">
    <property type="entry name" value="Sig_transdc_resp-reg_C-effctor"/>
</dbReference>
<dbReference type="InterPro" id="IPR039420">
    <property type="entry name" value="WalR-like"/>
</dbReference>
<dbReference type="SUPFAM" id="SSF46894">
    <property type="entry name" value="C-terminal effector domain of the bipartite response regulators"/>
    <property type="match status" value="1"/>
</dbReference>
<keyword evidence="2" id="KW-0963">Cytoplasm</keyword>
<keyword evidence="5" id="KW-0805">Transcription regulation</keyword>
<feature type="modified residue" description="4-aspartylphosphate" evidence="8">
    <location>
        <position position="55"/>
    </location>
</feature>
<dbReference type="FunFam" id="3.40.50.2300:FF:000001">
    <property type="entry name" value="DNA-binding response regulator PhoB"/>
    <property type="match status" value="1"/>
</dbReference>
<dbReference type="GO" id="GO:0032993">
    <property type="term" value="C:protein-DNA complex"/>
    <property type="evidence" value="ECO:0007669"/>
    <property type="project" value="TreeGrafter"/>
</dbReference>
<reference evidence="12 13" key="1">
    <citation type="submission" date="2016-02" db="EMBL/GenBank/DDBJ databases">
        <authorList>
            <person name="Wen L."/>
            <person name="He K."/>
            <person name="Yang H."/>
        </authorList>
    </citation>
    <scope>NUCLEOTIDE SEQUENCE [LARGE SCALE GENOMIC DNA]</scope>
    <source>
        <strain evidence="12 13">TSA40</strain>
    </source>
</reference>
<comment type="subcellular location">
    <subcellularLocation>
        <location evidence="1">Cytoplasm</location>
    </subcellularLocation>
</comment>
<keyword evidence="3 8" id="KW-0597">Phosphoprotein</keyword>
<evidence type="ECO:0000256" key="5">
    <source>
        <dbReference type="ARBA" id="ARBA00023015"/>
    </source>
</evidence>
<keyword evidence="13" id="KW-1185">Reference proteome</keyword>
<proteinExistence type="predicted"/>
<dbReference type="PANTHER" id="PTHR48111:SF4">
    <property type="entry name" value="DNA-BINDING DUAL TRANSCRIPTIONAL REGULATOR OMPR"/>
    <property type="match status" value="1"/>
</dbReference>
<evidence type="ECO:0000256" key="4">
    <source>
        <dbReference type="ARBA" id="ARBA00023012"/>
    </source>
</evidence>
<evidence type="ECO:0000313" key="12">
    <source>
        <dbReference type="EMBL" id="OWW21466.1"/>
    </source>
</evidence>
<dbReference type="FunFam" id="1.10.10.10:FF:000099">
    <property type="entry name" value="Two-component system response regulator TorR"/>
    <property type="match status" value="1"/>
</dbReference>
<dbReference type="Gene3D" id="3.40.50.2300">
    <property type="match status" value="1"/>
</dbReference>
<dbReference type="InterPro" id="IPR011006">
    <property type="entry name" value="CheY-like_superfamily"/>
</dbReference>
<dbReference type="OrthoDB" id="165980at2"/>
<dbReference type="Pfam" id="PF00486">
    <property type="entry name" value="Trans_reg_C"/>
    <property type="match status" value="1"/>
</dbReference>
<comment type="caution">
    <text evidence="12">The sequence shown here is derived from an EMBL/GenBank/DDBJ whole genome shotgun (WGS) entry which is preliminary data.</text>
</comment>
<dbReference type="GO" id="GO:0000976">
    <property type="term" value="F:transcription cis-regulatory region binding"/>
    <property type="evidence" value="ECO:0007669"/>
    <property type="project" value="TreeGrafter"/>
</dbReference>
<evidence type="ECO:0000259" key="11">
    <source>
        <dbReference type="PROSITE" id="PS51755"/>
    </source>
</evidence>
<organism evidence="12 13">
    <name type="scientific">Noviherbaspirillum denitrificans</name>
    <dbReference type="NCBI Taxonomy" id="1968433"/>
    <lineage>
        <taxon>Bacteria</taxon>
        <taxon>Pseudomonadati</taxon>
        <taxon>Pseudomonadota</taxon>
        <taxon>Betaproteobacteria</taxon>
        <taxon>Burkholderiales</taxon>
        <taxon>Oxalobacteraceae</taxon>
        <taxon>Noviherbaspirillum</taxon>
    </lineage>
</organism>
<evidence type="ECO:0000256" key="7">
    <source>
        <dbReference type="ARBA" id="ARBA00023163"/>
    </source>
</evidence>
<evidence type="ECO:0000256" key="2">
    <source>
        <dbReference type="ARBA" id="ARBA00022490"/>
    </source>
</evidence>
<name>A0A254TFN9_9BURK</name>
<dbReference type="RefSeq" id="WP_088708320.1">
    <property type="nucleotide sequence ID" value="NZ_LSTO01000001.1"/>
</dbReference>
<evidence type="ECO:0000256" key="9">
    <source>
        <dbReference type="PROSITE-ProRule" id="PRU01091"/>
    </source>
</evidence>
<feature type="domain" description="OmpR/PhoB-type" evidence="11">
    <location>
        <begin position="134"/>
        <end position="234"/>
    </location>
</feature>
<evidence type="ECO:0000259" key="10">
    <source>
        <dbReference type="PROSITE" id="PS50110"/>
    </source>
</evidence>
<dbReference type="InterPro" id="IPR001789">
    <property type="entry name" value="Sig_transdc_resp-reg_receiver"/>
</dbReference>
<evidence type="ECO:0000256" key="6">
    <source>
        <dbReference type="ARBA" id="ARBA00023125"/>
    </source>
</evidence>
<dbReference type="AlphaFoldDB" id="A0A254TFN9"/>
<sequence length="239" mass="26802">MENPARILIVDDDREISSLLAEYLEKNGYRTATAGDGKAMWKALDEHHVDLIVLDLNLPGDDGLTLCRNLRARSSVPVIMLTARGEPVDRILGLEMGADDYLPKPFEPRELFARIRSVLRRTQAAPSAQQAPESQLLRFAGWTMDTTARHLVNPEGVVVALSGAEYRLMKIFLDHANRVLSRDQLLNMTAGRDADPFDRSIDLQISRLRQKLGEDARSPQIIKTVRNEGYVLATTVTRE</sequence>
<dbReference type="Proteomes" id="UP000197535">
    <property type="component" value="Unassembled WGS sequence"/>
</dbReference>
<dbReference type="PANTHER" id="PTHR48111">
    <property type="entry name" value="REGULATOR OF RPOS"/>
    <property type="match status" value="1"/>
</dbReference>
<evidence type="ECO:0000256" key="1">
    <source>
        <dbReference type="ARBA" id="ARBA00004496"/>
    </source>
</evidence>
<dbReference type="GO" id="GO:0000156">
    <property type="term" value="F:phosphorelay response regulator activity"/>
    <property type="evidence" value="ECO:0007669"/>
    <property type="project" value="TreeGrafter"/>
</dbReference>
<dbReference type="InterPro" id="IPR001867">
    <property type="entry name" value="OmpR/PhoB-type_DNA-bd"/>
</dbReference>
<feature type="domain" description="Response regulatory" evidence="10">
    <location>
        <begin position="6"/>
        <end position="119"/>
    </location>
</feature>